<dbReference type="AlphaFoldDB" id="A0A1G5E9J0"/>
<name>A0A1G5E9J0_9GAMM</name>
<feature type="transmembrane region" description="Helical" evidence="12">
    <location>
        <begin position="216"/>
        <end position="238"/>
    </location>
</feature>
<evidence type="ECO:0000256" key="3">
    <source>
        <dbReference type="ARBA" id="ARBA00022448"/>
    </source>
</evidence>
<dbReference type="NCBIfam" id="NF004477">
    <property type="entry name" value="PRK05815.1-1"/>
    <property type="match status" value="1"/>
</dbReference>
<dbReference type="SUPFAM" id="SSF81336">
    <property type="entry name" value="F1F0 ATP synthase subunit A"/>
    <property type="match status" value="1"/>
</dbReference>
<keyword evidence="6 12" id="KW-0812">Transmembrane</keyword>
<dbReference type="GO" id="GO:0045259">
    <property type="term" value="C:proton-transporting ATP synthase complex"/>
    <property type="evidence" value="ECO:0007669"/>
    <property type="project" value="UniProtKB-KW"/>
</dbReference>
<gene>
    <name evidence="12" type="primary">atpB</name>
    <name evidence="15" type="ORF">SAMN05661077_1542</name>
</gene>
<dbReference type="InterPro" id="IPR000568">
    <property type="entry name" value="ATP_synth_F0_asu"/>
</dbReference>
<dbReference type="InterPro" id="IPR035908">
    <property type="entry name" value="F0_ATP_A_sf"/>
</dbReference>
<dbReference type="InterPro" id="IPR045082">
    <property type="entry name" value="ATP_syn_F0_a_bact/chloroplast"/>
</dbReference>
<evidence type="ECO:0000313" key="16">
    <source>
        <dbReference type="Proteomes" id="UP000183104"/>
    </source>
</evidence>
<dbReference type="GO" id="GO:0042777">
    <property type="term" value="P:proton motive force-driven plasma membrane ATP synthesis"/>
    <property type="evidence" value="ECO:0007669"/>
    <property type="project" value="TreeGrafter"/>
</dbReference>
<keyword evidence="8 12" id="KW-1133">Transmembrane helix</keyword>
<feature type="transmembrane region" description="Helical" evidence="12">
    <location>
        <begin position="108"/>
        <end position="134"/>
    </location>
</feature>
<evidence type="ECO:0000256" key="13">
    <source>
        <dbReference type="RuleBase" id="RU000483"/>
    </source>
</evidence>
<comment type="subcellular location">
    <subcellularLocation>
        <location evidence="12 13">Cell membrane</location>
        <topology evidence="12 13">Multi-pass membrane protein</topology>
    </subcellularLocation>
    <subcellularLocation>
        <location evidence="1">Membrane</location>
        <topology evidence="1">Multi-pass membrane protein</topology>
    </subcellularLocation>
</comment>
<keyword evidence="16" id="KW-1185">Reference proteome</keyword>
<accession>A0A1G5E9J0</accession>
<evidence type="ECO:0000256" key="14">
    <source>
        <dbReference type="SAM" id="MobiDB-lite"/>
    </source>
</evidence>
<feature type="transmembrane region" description="Helical" evidence="12">
    <location>
        <begin position="244"/>
        <end position="271"/>
    </location>
</feature>
<keyword evidence="3 12" id="KW-0813">Transport</keyword>
<dbReference type="NCBIfam" id="TIGR01131">
    <property type="entry name" value="ATP_synt_6_or_A"/>
    <property type="match status" value="1"/>
</dbReference>
<keyword evidence="5 12" id="KW-0138">CF(0)</keyword>
<keyword evidence="10 12" id="KW-0472">Membrane</keyword>
<reference evidence="16" key="1">
    <citation type="submission" date="2016-10" db="EMBL/GenBank/DDBJ databases">
        <authorList>
            <person name="Varghese N."/>
        </authorList>
    </citation>
    <scope>NUCLEOTIDE SEQUENCE [LARGE SCALE GENOMIC DNA]</scope>
    <source>
        <strain evidence="16">HL 19</strain>
    </source>
</reference>
<dbReference type="EMBL" id="FMUN01000004">
    <property type="protein sequence ID" value="SCY23622.1"/>
    <property type="molecule type" value="Genomic_DNA"/>
</dbReference>
<dbReference type="GO" id="GO:0046933">
    <property type="term" value="F:proton-transporting ATP synthase activity, rotational mechanism"/>
    <property type="evidence" value="ECO:0007669"/>
    <property type="project" value="UniProtKB-UniRule"/>
</dbReference>
<keyword evidence="9 12" id="KW-0406">Ion transport</keyword>
<dbReference type="PANTHER" id="PTHR42823">
    <property type="entry name" value="ATP SYNTHASE SUBUNIT A, CHLOROPLASTIC"/>
    <property type="match status" value="1"/>
</dbReference>
<dbReference type="FunFam" id="1.20.120.220:FF:000002">
    <property type="entry name" value="ATP synthase subunit a"/>
    <property type="match status" value="1"/>
</dbReference>
<evidence type="ECO:0000256" key="10">
    <source>
        <dbReference type="ARBA" id="ARBA00023136"/>
    </source>
</evidence>
<evidence type="ECO:0000256" key="9">
    <source>
        <dbReference type="ARBA" id="ARBA00023065"/>
    </source>
</evidence>
<dbReference type="Pfam" id="PF00119">
    <property type="entry name" value="ATP-synt_A"/>
    <property type="match status" value="1"/>
</dbReference>
<keyword evidence="4 12" id="KW-1003">Cell membrane</keyword>
<proteinExistence type="inferred from homology"/>
<evidence type="ECO:0000256" key="2">
    <source>
        <dbReference type="ARBA" id="ARBA00006810"/>
    </source>
</evidence>
<organism evidence="15 16">
    <name type="scientific">Thiohalorhabdus denitrificans</name>
    <dbReference type="NCBI Taxonomy" id="381306"/>
    <lineage>
        <taxon>Bacteria</taxon>
        <taxon>Pseudomonadati</taxon>
        <taxon>Pseudomonadota</taxon>
        <taxon>Gammaproteobacteria</taxon>
        <taxon>Thiohalorhabdales</taxon>
        <taxon>Thiohalorhabdaceae</taxon>
        <taxon>Thiohalorhabdus</taxon>
    </lineage>
</organism>
<dbReference type="PROSITE" id="PS00449">
    <property type="entry name" value="ATPASE_A"/>
    <property type="match status" value="1"/>
</dbReference>
<dbReference type="OrthoDB" id="9789241at2"/>
<evidence type="ECO:0000256" key="7">
    <source>
        <dbReference type="ARBA" id="ARBA00022781"/>
    </source>
</evidence>
<comment type="function">
    <text evidence="12 13">Key component of the proton channel; it plays a direct role in the translocation of protons across the membrane.</text>
</comment>
<dbReference type="PRINTS" id="PR00123">
    <property type="entry name" value="ATPASEA"/>
</dbReference>
<evidence type="ECO:0000256" key="5">
    <source>
        <dbReference type="ARBA" id="ARBA00022547"/>
    </source>
</evidence>
<evidence type="ECO:0000256" key="12">
    <source>
        <dbReference type="HAMAP-Rule" id="MF_01393"/>
    </source>
</evidence>
<feature type="region of interest" description="Disordered" evidence="14">
    <location>
        <begin position="1"/>
        <end position="20"/>
    </location>
</feature>
<dbReference type="GO" id="GO:0005886">
    <property type="term" value="C:plasma membrane"/>
    <property type="evidence" value="ECO:0007669"/>
    <property type="project" value="UniProtKB-SubCell"/>
</dbReference>
<dbReference type="CDD" id="cd00310">
    <property type="entry name" value="ATP-synt_Fo_a_6"/>
    <property type="match status" value="1"/>
</dbReference>
<evidence type="ECO:0000256" key="8">
    <source>
        <dbReference type="ARBA" id="ARBA00022989"/>
    </source>
</evidence>
<evidence type="ECO:0000256" key="4">
    <source>
        <dbReference type="ARBA" id="ARBA00022475"/>
    </source>
</evidence>
<feature type="transmembrane region" description="Helical" evidence="12">
    <location>
        <begin position="154"/>
        <end position="173"/>
    </location>
</feature>
<evidence type="ECO:0000256" key="11">
    <source>
        <dbReference type="ARBA" id="ARBA00023310"/>
    </source>
</evidence>
<dbReference type="Gene3D" id="1.20.120.220">
    <property type="entry name" value="ATP synthase, F0 complex, subunit A"/>
    <property type="match status" value="1"/>
</dbReference>
<keyword evidence="11 12" id="KW-0066">ATP synthesis</keyword>
<dbReference type="HAMAP" id="MF_01393">
    <property type="entry name" value="ATP_synth_a_bact"/>
    <property type="match status" value="1"/>
</dbReference>
<evidence type="ECO:0000256" key="1">
    <source>
        <dbReference type="ARBA" id="ARBA00004141"/>
    </source>
</evidence>
<evidence type="ECO:0000313" key="15">
    <source>
        <dbReference type="EMBL" id="SCY23622.1"/>
    </source>
</evidence>
<dbReference type="InterPro" id="IPR023011">
    <property type="entry name" value="ATP_synth_F0_asu_AS"/>
</dbReference>
<comment type="similarity">
    <text evidence="2 12 13">Belongs to the ATPase A chain family.</text>
</comment>
<feature type="transmembrane region" description="Helical" evidence="12">
    <location>
        <begin position="46"/>
        <end position="67"/>
    </location>
</feature>
<protein>
    <recommendedName>
        <fullName evidence="12 13">ATP synthase subunit a</fullName>
    </recommendedName>
    <alternativeName>
        <fullName evidence="12">ATP synthase F0 sector subunit a</fullName>
    </alternativeName>
    <alternativeName>
        <fullName evidence="12">F-ATPase subunit 6</fullName>
    </alternativeName>
</protein>
<sequence length="277" mass="30790">MSSGNVEETHSEAASHGAEAASHGASLTPGEYIQHHITNWTFGEGFWAINLDTMIMSIFCGVVILLFGRYIKNRVTEGVPQGSQNFMEMVVEFVNKNVDDNYPGHNPIVAPIAITVFLWIFLMNFFDIIPVDLIPGAMEAMGADNYRAVATADLNVPMGMALVIFILTMYYSFKTKGGEFAMEFVTHPFGKWLAPINIIMKAVEELAKPLSLGLRLFGNLFAGELIYLLIAALIPWWLHWLGGLPWTIFHVLVIVLQAFIFMVLSIVYLAMAVSSDH</sequence>
<dbReference type="Proteomes" id="UP000183104">
    <property type="component" value="Unassembled WGS sequence"/>
</dbReference>
<dbReference type="PANTHER" id="PTHR42823:SF3">
    <property type="entry name" value="ATP SYNTHASE SUBUNIT A, CHLOROPLASTIC"/>
    <property type="match status" value="1"/>
</dbReference>
<dbReference type="STRING" id="381306.AN478_01755"/>
<keyword evidence="7 12" id="KW-0375">Hydrogen ion transport</keyword>
<evidence type="ECO:0000256" key="6">
    <source>
        <dbReference type="ARBA" id="ARBA00022692"/>
    </source>
</evidence>